<keyword evidence="10" id="KW-1185">Reference proteome</keyword>
<comment type="caution">
    <text evidence="9">The sequence shown here is derived from an EMBL/GenBank/DDBJ whole genome shotgun (WGS) entry which is preliminary data.</text>
</comment>
<dbReference type="PANTHER" id="PTHR24056">
    <property type="entry name" value="CELL DIVISION PROTEIN KINASE"/>
    <property type="match status" value="1"/>
</dbReference>
<sequence length="346" mass="39956">MSNPPKQDEASSVRYRRLEKRGEGTYGIVFKAEDQITSKIVALKIMKLEQEEDGIPPTTLREMSILRSVSHPNLVKLEDVIINSTSLTLVFEYLEYDLRFFLRHTKNRIQMKLLRSYAFQMLAGINCLHTHRILHRDIKPDNILLNKEGYLKICDFGLARHFDIPMRQYSANVVSQWYRAPELLLGAPIYGLPIDVWSAGCIIAEMCKGTPLFEGDSDVDQLHKIFKILGTPIQGQCQQLMRNAIYEMDEETNKPKDVSFTMNVVSIVHNDKTDSNLYKVISNDVSFPIYPKKDLREELQTDDLELIDLIEKMLIFEPDKRITIQEAMKHPFFDSLSPPIRKMCSA</sequence>
<dbReference type="PROSITE" id="PS50011">
    <property type="entry name" value="PROTEIN_KINASE_DOM"/>
    <property type="match status" value="1"/>
</dbReference>
<evidence type="ECO:0000256" key="7">
    <source>
        <dbReference type="ARBA" id="ARBA00022840"/>
    </source>
</evidence>
<evidence type="ECO:0000313" key="9">
    <source>
        <dbReference type="EMBL" id="KAK8896225.1"/>
    </source>
</evidence>
<dbReference type="Pfam" id="PF00069">
    <property type="entry name" value="Pkinase"/>
    <property type="match status" value="1"/>
</dbReference>
<accession>A0ABR2L1V7</accession>
<gene>
    <name evidence="9" type="ORF">M9Y10_014120</name>
</gene>
<dbReference type="CDD" id="cd07829">
    <property type="entry name" value="STKc_CDK_like"/>
    <property type="match status" value="1"/>
</dbReference>
<dbReference type="InterPro" id="IPR000719">
    <property type="entry name" value="Prot_kinase_dom"/>
</dbReference>
<dbReference type="Gene3D" id="1.10.510.10">
    <property type="entry name" value="Transferase(Phosphotransferase) domain 1"/>
    <property type="match status" value="1"/>
</dbReference>
<protein>
    <recommendedName>
        <fullName evidence="2">cyclin-dependent kinase</fullName>
        <ecNumber evidence="2">2.7.11.22</ecNumber>
    </recommendedName>
</protein>
<evidence type="ECO:0000256" key="3">
    <source>
        <dbReference type="ARBA" id="ARBA00022527"/>
    </source>
</evidence>
<evidence type="ECO:0000256" key="5">
    <source>
        <dbReference type="ARBA" id="ARBA00022741"/>
    </source>
</evidence>
<evidence type="ECO:0000256" key="6">
    <source>
        <dbReference type="ARBA" id="ARBA00022777"/>
    </source>
</evidence>
<dbReference type="PROSITE" id="PS00108">
    <property type="entry name" value="PROTEIN_KINASE_ST"/>
    <property type="match status" value="1"/>
</dbReference>
<dbReference type="SMART" id="SM00220">
    <property type="entry name" value="S_TKc"/>
    <property type="match status" value="1"/>
</dbReference>
<dbReference type="SUPFAM" id="SSF56112">
    <property type="entry name" value="Protein kinase-like (PK-like)"/>
    <property type="match status" value="1"/>
</dbReference>
<comment type="similarity">
    <text evidence="1">Belongs to the protein kinase superfamily. CMGC Ser/Thr protein kinase family. CDC2/CDKX subfamily.</text>
</comment>
<keyword evidence="4" id="KW-0808">Transferase</keyword>
<evidence type="ECO:0000259" key="8">
    <source>
        <dbReference type="PROSITE" id="PS50011"/>
    </source>
</evidence>
<evidence type="ECO:0000256" key="1">
    <source>
        <dbReference type="ARBA" id="ARBA00006485"/>
    </source>
</evidence>
<dbReference type="Proteomes" id="UP001470230">
    <property type="component" value="Unassembled WGS sequence"/>
</dbReference>
<keyword evidence="6" id="KW-0418">Kinase</keyword>
<evidence type="ECO:0000256" key="4">
    <source>
        <dbReference type="ARBA" id="ARBA00022679"/>
    </source>
</evidence>
<reference evidence="9 10" key="1">
    <citation type="submission" date="2024-04" db="EMBL/GenBank/DDBJ databases">
        <title>Tritrichomonas musculus Genome.</title>
        <authorList>
            <person name="Alves-Ferreira E."/>
            <person name="Grigg M."/>
            <person name="Lorenzi H."/>
            <person name="Galac M."/>
        </authorList>
    </citation>
    <scope>NUCLEOTIDE SEQUENCE [LARGE SCALE GENOMIC DNA]</scope>
    <source>
        <strain evidence="9 10">EAF2021</strain>
    </source>
</reference>
<dbReference type="Gene3D" id="3.30.200.20">
    <property type="entry name" value="Phosphorylase Kinase, domain 1"/>
    <property type="match status" value="1"/>
</dbReference>
<dbReference type="InterPro" id="IPR008271">
    <property type="entry name" value="Ser/Thr_kinase_AS"/>
</dbReference>
<keyword evidence="3" id="KW-0723">Serine/threonine-protein kinase</keyword>
<dbReference type="InterPro" id="IPR050108">
    <property type="entry name" value="CDK"/>
</dbReference>
<dbReference type="EC" id="2.7.11.22" evidence="2"/>
<proteinExistence type="inferred from homology"/>
<feature type="domain" description="Protein kinase" evidence="8">
    <location>
        <begin position="15"/>
        <end position="333"/>
    </location>
</feature>
<keyword evidence="7" id="KW-0067">ATP-binding</keyword>
<name>A0ABR2L1V7_9EUKA</name>
<keyword evidence="5" id="KW-0547">Nucleotide-binding</keyword>
<evidence type="ECO:0000313" key="10">
    <source>
        <dbReference type="Proteomes" id="UP001470230"/>
    </source>
</evidence>
<dbReference type="PANTHER" id="PTHR24056:SF254">
    <property type="entry name" value="CYCLIN-DEPENDENT KINASE 2"/>
    <property type="match status" value="1"/>
</dbReference>
<dbReference type="InterPro" id="IPR011009">
    <property type="entry name" value="Kinase-like_dom_sf"/>
</dbReference>
<organism evidence="9 10">
    <name type="scientific">Tritrichomonas musculus</name>
    <dbReference type="NCBI Taxonomy" id="1915356"/>
    <lineage>
        <taxon>Eukaryota</taxon>
        <taxon>Metamonada</taxon>
        <taxon>Parabasalia</taxon>
        <taxon>Tritrichomonadida</taxon>
        <taxon>Tritrichomonadidae</taxon>
        <taxon>Tritrichomonas</taxon>
    </lineage>
</organism>
<evidence type="ECO:0000256" key="2">
    <source>
        <dbReference type="ARBA" id="ARBA00012425"/>
    </source>
</evidence>
<dbReference type="EMBL" id="JAPFFF010000002">
    <property type="protein sequence ID" value="KAK8896225.1"/>
    <property type="molecule type" value="Genomic_DNA"/>
</dbReference>